<evidence type="ECO:0000313" key="3">
    <source>
        <dbReference type="Proteomes" id="UP000290809"/>
    </source>
</evidence>
<proteinExistence type="predicted"/>
<reference evidence="2 3" key="1">
    <citation type="journal article" date="2019" name="PLoS Pathog.">
        <title>Genome sequence of the bovine parasite Schistosoma bovis Tanzania.</title>
        <authorList>
            <person name="Oey H."/>
            <person name="Zakrzewski M."/>
            <person name="Gobert G."/>
            <person name="Gravermann K."/>
            <person name="Stoye J."/>
            <person name="Jones M."/>
            <person name="Mcmanus D."/>
            <person name="Krause L."/>
        </authorList>
    </citation>
    <scope>NUCLEOTIDE SEQUENCE [LARGE SCALE GENOMIC DNA]</scope>
    <source>
        <strain evidence="2 3">TAN1997</strain>
    </source>
</reference>
<protein>
    <submittedName>
        <fullName evidence="2">Uncharacterized protein</fullName>
    </submittedName>
</protein>
<sequence>VHFIVHNTLFVLSASAFLVGGRWALADTSIVGLSNKCFSVSCASVPFVTKFPEINLNNWMCLPVSAVDKLQVDFYKVLNISAVSEHNLFLFFFYRHNEIDPNKECKFFACGISSVIHPVSLFSKNVFLFALK</sequence>
<organism evidence="2 3">
    <name type="scientific">Schistosoma bovis</name>
    <name type="common">Blood fluke</name>
    <dbReference type="NCBI Taxonomy" id="6184"/>
    <lineage>
        <taxon>Eukaryota</taxon>
        <taxon>Metazoa</taxon>
        <taxon>Spiralia</taxon>
        <taxon>Lophotrochozoa</taxon>
        <taxon>Platyhelminthes</taxon>
        <taxon>Trematoda</taxon>
        <taxon>Digenea</taxon>
        <taxon>Strigeidida</taxon>
        <taxon>Schistosomatoidea</taxon>
        <taxon>Schistosomatidae</taxon>
        <taxon>Schistosoma</taxon>
    </lineage>
</organism>
<gene>
    <name evidence="2" type="ORF">DC041_0007404</name>
</gene>
<evidence type="ECO:0000256" key="1">
    <source>
        <dbReference type="SAM" id="SignalP"/>
    </source>
</evidence>
<feature type="signal peptide" evidence="1">
    <location>
        <begin position="1"/>
        <end position="26"/>
    </location>
</feature>
<dbReference type="EMBL" id="QMKO01000122">
    <property type="protein sequence ID" value="RTG91416.1"/>
    <property type="molecule type" value="Genomic_DNA"/>
</dbReference>
<dbReference type="AlphaFoldDB" id="A0A430QUM4"/>
<keyword evidence="1" id="KW-0732">Signal</keyword>
<comment type="caution">
    <text evidence="2">The sequence shown here is derived from an EMBL/GenBank/DDBJ whole genome shotgun (WGS) entry which is preliminary data.</text>
</comment>
<name>A0A430QUM4_SCHBO</name>
<keyword evidence="3" id="KW-1185">Reference proteome</keyword>
<dbReference type="Proteomes" id="UP000290809">
    <property type="component" value="Unassembled WGS sequence"/>
</dbReference>
<evidence type="ECO:0000313" key="2">
    <source>
        <dbReference type="EMBL" id="RTG91416.1"/>
    </source>
</evidence>
<dbReference type="STRING" id="6184.A0A430QUM4"/>
<accession>A0A430QUM4</accession>
<feature type="chain" id="PRO_5019009255" evidence="1">
    <location>
        <begin position="27"/>
        <end position="132"/>
    </location>
</feature>
<feature type="non-terminal residue" evidence="2">
    <location>
        <position position="1"/>
    </location>
</feature>